<feature type="domain" description="Dehydrogenase E1 component" evidence="5">
    <location>
        <begin position="66"/>
        <end position="360"/>
    </location>
</feature>
<dbReference type="EMBL" id="VXRG01000089">
    <property type="protein sequence ID" value="MXY93864.1"/>
    <property type="molecule type" value="Genomic_DNA"/>
</dbReference>
<dbReference type="InterPro" id="IPR050642">
    <property type="entry name" value="PDH_E1_Alpha_Subunit"/>
</dbReference>
<name>A0A6B0YS02_9CHLR</name>
<keyword evidence="2" id="KW-0560">Oxidoreductase</keyword>
<evidence type="ECO:0000256" key="4">
    <source>
        <dbReference type="SAM" id="MobiDB-lite"/>
    </source>
</evidence>
<comment type="cofactor">
    <cofactor evidence="1">
        <name>thiamine diphosphate</name>
        <dbReference type="ChEBI" id="CHEBI:58937"/>
    </cofactor>
</comment>
<evidence type="ECO:0000259" key="5">
    <source>
        <dbReference type="Pfam" id="PF00676"/>
    </source>
</evidence>
<dbReference type="AlphaFoldDB" id="A0A6B0YS02"/>
<dbReference type="CDD" id="cd02000">
    <property type="entry name" value="TPP_E1_PDC_ADC_BCADC"/>
    <property type="match status" value="1"/>
</dbReference>
<evidence type="ECO:0000256" key="3">
    <source>
        <dbReference type="ARBA" id="ARBA00023052"/>
    </source>
</evidence>
<dbReference type="PANTHER" id="PTHR11516:SF60">
    <property type="entry name" value="PYRUVATE DEHYDROGENASE E1 COMPONENT SUBUNIT ALPHA"/>
    <property type="match status" value="1"/>
</dbReference>
<reference evidence="6" key="1">
    <citation type="submission" date="2019-09" db="EMBL/GenBank/DDBJ databases">
        <title>Characterisation of the sponge microbiome using genome-centric metagenomics.</title>
        <authorList>
            <person name="Engelberts J.P."/>
            <person name="Robbins S.J."/>
            <person name="De Goeij J.M."/>
            <person name="Aranda M."/>
            <person name="Bell S.C."/>
            <person name="Webster N.S."/>
        </authorList>
    </citation>
    <scope>NUCLEOTIDE SEQUENCE</scope>
    <source>
        <strain evidence="6">SB0664_bin_27</strain>
    </source>
</reference>
<evidence type="ECO:0000313" key="6">
    <source>
        <dbReference type="EMBL" id="MXY93864.1"/>
    </source>
</evidence>
<comment type="caution">
    <text evidence="6">The sequence shown here is derived from an EMBL/GenBank/DDBJ whole genome shotgun (WGS) entry which is preliminary data.</text>
</comment>
<dbReference type="GO" id="GO:0004739">
    <property type="term" value="F:pyruvate dehydrogenase (acetyl-transferring) activity"/>
    <property type="evidence" value="ECO:0007669"/>
    <property type="project" value="TreeGrafter"/>
</dbReference>
<evidence type="ECO:0000256" key="1">
    <source>
        <dbReference type="ARBA" id="ARBA00001964"/>
    </source>
</evidence>
<protein>
    <submittedName>
        <fullName evidence="6">Thiamine pyrophosphate-dependent dehydrogenase E1 component subunit alpha</fullName>
    </submittedName>
</protein>
<dbReference type="PANTHER" id="PTHR11516">
    <property type="entry name" value="PYRUVATE DEHYDROGENASE E1 COMPONENT, ALPHA SUBUNIT BACTERIAL AND ORGANELLAR"/>
    <property type="match status" value="1"/>
</dbReference>
<dbReference type="InterPro" id="IPR029061">
    <property type="entry name" value="THDP-binding"/>
</dbReference>
<sequence>MKPADHTPEPANADEAASPAPATPEAIPDGSRNPASITTDVLPSDSATELVVPDLPTDLLLEMYRKAVTIRLMEEALLAAAEEGQIGGAMHTAIGHEANAIGAAYALRSGDYVTCTYRGHHHGLAWGMDPGKAIAEVMGRSDGFAKGKGGSMHFVSPELGMMGANGIVAAQVPHAAGLALASYLRGEDRVAITFFGDGALFQGVMHETFNMASKWKLPLIFYCENNRYSEMTPIWRTSSIEDIYMFPRAYGMATVQIDGNDVEVVHAAVSEAAARARTGSGPTFIEGITYRLAGHMAGDLETYRPQEEVERQQAYEPLTVLRRKLRARGIGGDRIAEIDEEVDETVDEAAAFAENSPWPDTTETYLDVFAGSASNGD</sequence>
<dbReference type="Gene3D" id="3.40.50.970">
    <property type="match status" value="1"/>
</dbReference>
<dbReference type="InterPro" id="IPR001017">
    <property type="entry name" value="DH_E1"/>
</dbReference>
<organism evidence="6">
    <name type="scientific">Caldilineaceae bacterium SB0664_bin_27</name>
    <dbReference type="NCBI Taxonomy" id="2605260"/>
    <lineage>
        <taxon>Bacteria</taxon>
        <taxon>Bacillati</taxon>
        <taxon>Chloroflexota</taxon>
        <taxon>Caldilineae</taxon>
        <taxon>Caldilineales</taxon>
        <taxon>Caldilineaceae</taxon>
    </lineage>
</organism>
<accession>A0A6B0YS02</accession>
<feature type="region of interest" description="Disordered" evidence="4">
    <location>
        <begin position="1"/>
        <end position="36"/>
    </location>
</feature>
<gene>
    <name evidence="6" type="ORF">F4Y42_10505</name>
</gene>
<evidence type="ECO:0000256" key="2">
    <source>
        <dbReference type="ARBA" id="ARBA00023002"/>
    </source>
</evidence>
<dbReference type="SUPFAM" id="SSF52518">
    <property type="entry name" value="Thiamin diphosphate-binding fold (THDP-binding)"/>
    <property type="match status" value="1"/>
</dbReference>
<keyword evidence="3" id="KW-0786">Thiamine pyrophosphate</keyword>
<proteinExistence type="predicted"/>
<dbReference type="GO" id="GO:0006086">
    <property type="term" value="P:pyruvate decarboxylation to acetyl-CoA"/>
    <property type="evidence" value="ECO:0007669"/>
    <property type="project" value="TreeGrafter"/>
</dbReference>
<dbReference type="Pfam" id="PF00676">
    <property type="entry name" value="E1_dh"/>
    <property type="match status" value="1"/>
</dbReference>
<feature type="compositionally biased region" description="Low complexity" evidence="4">
    <location>
        <begin position="9"/>
        <end position="28"/>
    </location>
</feature>